<name>A0A4Y2HB12_ARAVE</name>
<gene>
    <name evidence="3" type="ORF">AVEN_171480_1</name>
</gene>
<evidence type="ECO:0000313" key="4">
    <source>
        <dbReference type="Proteomes" id="UP000499080"/>
    </source>
</evidence>
<proteinExistence type="predicted"/>
<keyword evidence="4" id="KW-1185">Reference proteome</keyword>
<feature type="region of interest" description="Disordered" evidence="1">
    <location>
        <begin position="115"/>
        <end position="143"/>
    </location>
</feature>
<protein>
    <recommendedName>
        <fullName evidence="5">Transmembrane protein</fullName>
    </recommendedName>
</protein>
<dbReference type="AlphaFoldDB" id="A0A4Y2HB12"/>
<organism evidence="3 4">
    <name type="scientific">Araneus ventricosus</name>
    <name type="common">Orbweaver spider</name>
    <name type="synonym">Epeira ventricosa</name>
    <dbReference type="NCBI Taxonomy" id="182803"/>
    <lineage>
        <taxon>Eukaryota</taxon>
        <taxon>Metazoa</taxon>
        <taxon>Ecdysozoa</taxon>
        <taxon>Arthropoda</taxon>
        <taxon>Chelicerata</taxon>
        <taxon>Arachnida</taxon>
        <taxon>Araneae</taxon>
        <taxon>Araneomorphae</taxon>
        <taxon>Entelegynae</taxon>
        <taxon>Araneoidea</taxon>
        <taxon>Araneidae</taxon>
        <taxon>Araneus</taxon>
    </lineage>
</organism>
<sequence length="192" mass="21476">MRFTLATSRVAALLPRTDLLLEYNAMETDEKSSQSNQILLQKLLPFDPLVCQEFGGVPFQMSSDSRLPPFVITLCVLVFSGGLPWLFSGRNASELNKQTAVRLSLEQARDARLSPSESASSALQEDQVLPPARSTPRRRSSTRLEDQKMLPFSFTLVTVNAALHHFRFIPLRSLLEGSKVIARLVKLNESLF</sequence>
<feature type="transmembrane region" description="Helical" evidence="2">
    <location>
        <begin position="67"/>
        <end position="87"/>
    </location>
</feature>
<reference evidence="3 4" key="1">
    <citation type="journal article" date="2019" name="Sci. Rep.">
        <title>Orb-weaving spider Araneus ventricosus genome elucidates the spidroin gene catalogue.</title>
        <authorList>
            <person name="Kono N."/>
            <person name="Nakamura H."/>
            <person name="Ohtoshi R."/>
            <person name="Moran D.A.P."/>
            <person name="Shinohara A."/>
            <person name="Yoshida Y."/>
            <person name="Fujiwara M."/>
            <person name="Mori M."/>
            <person name="Tomita M."/>
            <person name="Arakawa K."/>
        </authorList>
    </citation>
    <scope>NUCLEOTIDE SEQUENCE [LARGE SCALE GENOMIC DNA]</scope>
</reference>
<dbReference type="Proteomes" id="UP000499080">
    <property type="component" value="Unassembled WGS sequence"/>
</dbReference>
<feature type="compositionally biased region" description="Polar residues" evidence="1">
    <location>
        <begin position="115"/>
        <end position="124"/>
    </location>
</feature>
<keyword evidence="2" id="KW-0812">Transmembrane</keyword>
<keyword evidence="2" id="KW-0472">Membrane</keyword>
<dbReference type="EMBL" id="BGPR01001819">
    <property type="protein sequence ID" value="GBM62471.1"/>
    <property type="molecule type" value="Genomic_DNA"/>
</dbReference>
<evidence type="ECO:0008006" key="5">
    <source>
        <dbReference type="Google" id="ProtNLM"/>
    </source>
</evidence>
<evidence type="ECO:0000256" key="1">
    <source>
        <dbReference type="SAM" id="MobiDB-lite"/>
    </source>
</evidence>
<accession>A0A4Y2HB12</accession>
<comment type="caution">
    <text evidence="3">The sequence shown here is derived from an EMBL/GenBank/DDBJ whole genome shotgun (WGS) entry which is preliminary data.</text>
</comment>
<keyword evidence="2" id="KW-1133">Transmembrane helix</keyword>
<evidence type="ECO:0000313" key="3">
    <source>
        <dbReference type="EMBL" id="GBM62471.1"/>
    </source>
</evidence>
<evidence type="ECO:0000256" key="2">
    <source>
        <dbReference type="SAM" id="Phobius"/>
    </source>
</evidence>